<dbReference type="PANTHER" id="PTHR11545:SF2">
    <property type="entry name" value="LARGE RIBOSOMAL SUBUNIT PROTEIN UL13M"/>
    <property type="match status" value="1"/>
</dbReference>
<name>A0A1E4TA12_9ASCO</name>
<dbReference type="GO" id="GO:0003735">
    <property type="term" value="F:structural constituent of ribosome"/>
    <property type="evidence" value="ECO:0007669"/>
    <property type="project" value="EnsemblFungi"/>
</dbReference>
<evidence type="ECO:0008006" key="6">
    <source>
        <dbReference type="Google" id="ProtNLM"/>
    </source>
</evidence>
<dbReference type="InterPro" id="IPR036899">
    <property type="entry name" value="Ribosomal_uL13_sf"/>
</dbReference>
<accession>A0A1E4TA12</accession>
<gene>
    <name evidence="4" type="ORF">CANCADRAFT_27295</name>
</gene>
<evidence type="ECO:0000313" key="5">
    <source>
        <dbReference type="Proteomes" id="UP000095023"/>
    </source>
</evidence>
<dbReference type="InterPro" id="IPR005823">
    <property type="entry name" value="Ribosomal_uL13_bac-type"/>
</dbReference>
<dbReference type="GO" id="GO:0003729">
    <property type="term" value="F:mRNA binding"/>
    <property type="evidence" value="ECO:0007669"/>
    <property type="project" value="TreeGrafter"/>
</dbReference>
<dbReference type="HAMAP" id="MF_01366">
    <property type="entry name" value="Ribosomal_uL13"/>
    <property type="match status" value="1"/>
</dbReference>
<dbReference type="AlphaFoldDB" id="A0A1E4TA12"/>
<dbReference type="Gene3D" id="3.90.1180.10">
    <property type="entry name" value="Ribosomal protein L13"/>
    <property type="match status" value="1"/>
</dbReference>
<dbReference type="GO" id="GO:0006412">
    <property type="term" value="P:translation"/>
    <property type="evidence" value="ECO:0007669"/>
    <property type="project" value="InterPro"/>
</dbReference>
<dbReference type="EMBL" id="KV453843">
    <property type="protein sequence ID" value="ODV88592.1"/>
    <property type="molecule type" value="Genomic_DNA"/>
</dbReference>
<evidence type="ECO:0000313" key="4">
    <source>
        <dbReference type="EMBL" id="ODV88592.1"/>
    </source>
</evidence>
<dbReference type="PANTHER" id="PTHR11545">
    <property type="entry name" value="RIBOSOMAL PROTEIN L13"/>
    <property type="match status" value="1"/>
</dbReference>
<dbReference type="CDD" id="cd00392">
    <property type="entry name" value="Ribosomal_L13"/>
    <property type="match status" value="1"/>
</dbReference>
<dbReference type="InterPro" id="IPR005822">
    <property type="entry name" value="Ribosomal_uL13"/>
</dbReference>
<dbReference type="GO" id="GO:0005762">
    <property type="term" value="C:mitochondrial large ribosomal subunit"/>
    <property type="evidence" value="ECO:0007669"/>
    <property type="project" value="EnsemblFungi"/>
</dbReference>
<reference evidence="5" key="1">
    <citation type="submission" date="2016-02" db="EMBL/GenBank/DDBJ databases">
        <title>Comparative genomics of biotechnologically important yeasts.</title>
        <authorList>
            <consortium name="DOE Joint Genome Institute"/>
            <person name="Riley R."/>
            <person name="Haridas S."/>
            <person name="Wolfe K.H."/>
            <person name="Lopes M.R."/>
            <person name="Hittinger C.T."/>
            <person name="Goker M."/>
            <person name="Salamov A."/>
            <person name="Wisecaver J."/>
            <person name="Long T.M."/>
            <person name="Aerts A.L."/>
            <person name="Barry K."/>
            <person name="Choi C."/>
            <person name="Clum A."/>
            <person name="Coughlan A.Y."/>
            <person name="Deshpande S."/>
            <person name="Douglass A.P."/>
            <person name="Hanson S.J."/>
            <person name="Klenk H.-P."/>
            <person name="Labutti K."/>
            <person name="Lapidus A."/>
            <person name="Lindquist E."/>
            <person name="Lipzen A."/>
            <person name="Meier-Kolthoff J.P."/>
            <person name="Ohm R.A."/>
            <person name="Otillar R.P."/>
            <person name="Pangilinan J."/>
            <person name="Peng Y."/>
            <person name="Rokas A."/>
            <person name="Rosa C.A."/>
            <person name="Scheuner C."/>
            <person name="Sibirny A.A."/>
            <person name="Slot J.C."/>
            <person name="Stielow J.B."/>
            <person name="Sun H."/>
            <person name="Kurtzman C.P."/>
            <person name="Blackwell M."/>
            <person name="Jeffries T.W."/>
            <person name="Grigoriev I.V."/>
        </authorList>
    </citation>
    <scope>NUCLEOTIDE SEQUENCE [LARGE SCALE GENOMIC DNA]</scope>
    <source>
        <strain evidence="5">NRRL Y-17796</strain>
    </source>
</reference>
<evidence type="ECO:0000256" key="3">
    <source>
        <dbReference type="ARBA" id="ARBA00023274"/>
    </source>
</evidence>
<keyword evidence="5" id="KW-1185">Reference proteome</keyword>
<dbReference type="PIRSF" id="PIRSF002181">
    <property type="entry name" value="Ribosomal_L13"/>
    <property type="match status" value="1"/>
</dbReference>
<dbReference type="SUPFAM" id="SSF52161">
    <property type="entry name" value="Ribosomal protein L13"/>
    <property type="match status" value="1"/>
</dbReference>
<proteinExistence type="inferred from homology"/>
<evidence type="ECO:0000256" key="1">
    <source>
        <dbReference type="ARBA" id="ARBA00006227"/>
    </source>
</evidence>
<dbReference type="NCBIfam" id="TIGR01066">
    <property type="entry name" value="rplM_bact"/>
    <property type="match status" value="1"/>
</dbReference>
<protein>
    <recommendedName>
        <fullName evidence="6">Ribosomal protein L13</fullName>
    </recommendedName>
</protein>
<dbReference type="Proteomes" id="UP000095023">
    <property type="component" value="Unassembled WGS sequence"/>
</dbReference>
<dbReference type="OrthoDB" id="274622at2759"/>
<dbReference type="Pfam" id="PF00572">
    <property type="entry name" value="Ribosomal_L13"/>
    <property type="match status" value="1"/>
</dbReference>
<comment type="similarity">
    <text evidence="1">Belongs to the universal ribosomal protein uL13 family.</text>
</comment>
<evidence type="ECO:0000256" key="2">
    <source>
        <dbReference type="ARBA" id="ARBA00022980"/>
    </source>
</evidence>
<dbReference type="GO" id="GO:0017148">
    <property type="term" value="P:negative regulation of translation"/>
    <property type="evidence" value="ECO:0007669"/>
    <property type="project" value="TreeGrafter"/>
</dbReference>
<keyword evidence="3" id="KW-0687">Ribonucleoprotein</keyword>
<keyword evidence="2" id="KW-0689">Ribosomal protein</keyword>
<organism evidence="4 5">
    <name type="scientific">Tortispora caseinolytica NRRL Y-17796</name>
    <dbReference type="NCBI Taxonomy" id="767744"/>
    <lineage>
        <taxon>Eukaryota</taxon>
        <taxon>Fungi</taxon>
        <taxon>Dikarya</taxon>
        <taxon>Ascomycota</taxon>
        <taxon>Saccharomycotina</taxon>
        <taxon>Trigonopsidomycetes</taxon>
        <taxon>Trigonopsidales</taxon>
        <taxon>Trigonopsidaceae</taxon>
        <taxon>Tortispora</taxon>
    </lineage>
</organism>
<sequence length="148" mass="16834">MSQFLGRTGLAYSRLWHVVDLKSDPRTLGRVASEIANVLMGKHKPIYDPGADCGDYVVVKNCNWVKTSGNKMKTDLYYRHTTRPGSLVTRTMEELKAEKGGGELMRLAVKGMLPKNRLRKIRLDRLKTFEGEENPYEANATKIYDTRV</sequence>